<reference evidence="2 3" key="1">
    <citation type="submission" date="2016-10" db="EMBL/GenBank/DDBJ databases">
        <authorList>
            <person name="Varghese N."/>
            <person name="Submissions S."/>
        </authorList>
    </citation>
    <scope>NUCLEOTIDE SEQUENCE [LARGE SCALE GENOMIC DNA]</scope>
    <source>
        <strain evidence="2 3">DSM 11449</strain>
    </source>
</reference>
<evidence type="ECO:0000313" key="2">
    <source>
        <dbReference type="EMBL" id="SDX08423.1"/>
    </source>
</evidence>
<dbReference type="OrthoDB" id="86940at2"/>
<dbReference type="Gene3D" id="2.180.10.10">
    <property type="entry name" value="RHS repeat-associated core"/>
    <property type="match status" value="1"/>
</dbReference>
<protein>
    <recommendedName>
        <fullName evidence="4">YD repeat-containing protein</fullName>
    </recommendedName>
</protein>
<proteinExistence type="predicted"/>
<dbReference type="Proteomes" id="UP000182771">
    <property type="component" value="Unassembled WGS sequence"/>
</dbReference>
<dbReference type="RefSeq" id="WP_016421095.1">
    <property type="nucleotide sequence ID" value="NZ_FNND01000008.1"/>
</dbReference>
<feature type="signal peptide" evidence="1">
    <location>
        <begin position="1"/>
        <end position="18"/>
    </location>
</feature>
<evidence type="ECO:0000256" key="1">
    <source>
        <dbReference type="SAM" id="SignalP"/>
    </source>
</evidence>
<evidence type="ECO:0008006" key="4">
    <source>
        <dbReference type="Google" id="ProtNLM"/>
    </source>
</evidence>
<gene>
    <name evidence="2" type="ORF">SAMN05444420_10812</name>
</gene>
<organism evidence="2 3">
    <name type="scientific">Capnocytophaga granulosa</name>
    <dbReference type="NCBI Taxonomy" id="45242"/>
    <lineage>
        <taxon>Bacteria</taxon>
        <taxon>Pseudomonadati</taxon>
        <taxon>Bacteroidota</taxon>
        <taxon>Flavobacteriia</taxon>
        <taxon>Flavobacteriales</taxon>
        <taxon>Flavobacteriaceae</taxon>
        <taxon>Capnocytophaga</taxon>
    </lineage>
</organism>
<dbReference type="GeneID" id="85016060"/>
<keyword evidence="1" id="KW-0732">Signal</keyword>
<dbReference type="AlphaFoldDB" id="A0A1H2YTC4"/>
<sequence>MRALAYLLFALYTYTSFAQDDEPLKYFFLRGKVKTIRMYPYKVKENEDKTIEKILSNGVLYDKNAFIKLNKAGKVTKRIFYDDKNKVLGKRKIFYDHKNRRKKEKVYDSKGKLTREFIMTYDEKRKESREVFHLEKDRDFQRITLCRLDDNGNPVVCITYYSNGEIIEKCYIRYDDFGNLAERIFITPDDEKKYVYQNEYNLIGFPTKLVKEDYVNFTDNFRVNYFYKDNHPPYAQSISANGVLPAYSELSYQYDKKGNWIRKEVRYKDKLVFIVELKLTYY</sequence>
<accession>A0A1H2YTC4</accession>
<dbReference type="EMBL" id="FNND01000008">
    <property type="protein sequence ID" value="SDX08423.1"/>
    <property type="molecule type" value="Genomic_DNA"/>
</dbReference>
<keyword evidence="3" id="KW-1185">Reference proteome</keyword>
<name>A0A1H2YTC4_9FLAO</name>
<feature type="chain" id="PRO_5028848618" description="YD repeat-containing protein" evidence="1">
    <location>
        <begin position="19"/>
        <end position="282"/>
    </location>
</feature>
<comment type="caution">
    <text evidence="2">The sequence shown here is derived from an EMBL/GenBank/DDBJ whole genome shotgun (WGS) entry which is preliminary data.</text>
</comment>
<evidence type="ECO:0000313" key="3">
    <source>
        <dbReference type="Proteomes" id="UP000182771"/>
    </source>
</evidence>